<protein>
    <recommendedName>
        <fullName evidence="3">CPXCG motif-containing cysteine-rich protein</fullName>
    </recommendedName>
</protein>
<dbReference type="RefSeq" id="WP_012528007.1">
    <property type="nucleotide sequence ID" value="NC_011891.1"/>
</dbReference>
<dbReference type="Pfam" id="PF14255">
    <property type="entry name" value="Zn_ribbon_21"/>
    <property type="match status" value="1"/>
</dbReference>
<evidence type="ECO:0000313" key="2">
    <source>
        <dbReference type="Proteomes" id="UP000007089"/>
    </source>
</evidence>
<evidence type="ECO:0000313" key="1">
    <source>
        <dbReference type="EMBL" id="ACL67400.1"/>
    </source>
</evidence>
<proteinExistence type="predicted"/>
<evidence type="ECO:0008006" key="3">
    <source>
        <dbReference type="Google" id="ProtNLM"/>
    </source>
</evidence>
<keyword evidence="2" id="KW-1185">Reference proteome</keyword>
<accession>B8J9L2</accession>
<organism evidence="1 2">
    <name type="scientific">Anaeromyxobacter dehalogenans (strain ATCC BAA-258 / DSM 21875 / 2CP-1)</name>
    <dbReference type="NCBI Taxonomy" id="455488"/>
    <lineage>
        <taxon>Bacteria</taxon>
        <taxon>Pseudomonadati</taxon>
        <taxon>Myxococcota</taxon>
        <taxon>Myxococcia</taxon>
        <taxon>Myxococcales</taxon>
        <taxon>Cystobacterineae</taxon>
        <taxon>Anaeromyxobacteraceae</taxon>
        <taxon>Anaeromyxobacter</taxon>
    </lineage>
</organism>
<dbReference type="EMBL" id="CP001359">
    <property type="protein sequence ID" value="ACL67400.1"/>
    <property type="molecule type" value="Genomic_DNA"/>
</dbReference>
<name>B8J9L2_ANAD2</name>
<dbReference type="InterPro" id="IPR025990">
    <property type="entry name" value="zinc_ribbon_bacterial"/>
</dbReference>
<dbReference type="InterPro" id="IPR017143">
    <property type="entry name" value="UCP037225"/>
</dbReference>
<dbReference type="AlphaFoldDB" id="B8J9L2"/>
<sequence length="60" mass="6462">MDIEIECPYCGELVTIFVDPGGGASQTYVEDCPVCCRPWTVHAVEEEPGGFAVAVGRQDD</sequence>
<dbReference type="HOGENOM" id="CLU_189936_1_0_7"/>
<reference evidence="1" key="1">
    <citation type="submission" date="2009-01" db="EMBL/GenBank/DDBJ databases">
        <title>Complete sequence of Anaeromyxobacter dehalogenans 2CP-1.</title>
        <authorList>
            <consortium name="US DOE Joint Genome Institute"/>
            <person name="Lucas S."/>
            <person name="Copeland A."/>
            <person name="Lapidus A."/>
            <person name="Glavina del Rio T."/>
            <person name="Dalin E."/>
            <person name="Tice H."/>
            <person name="Bruce D."/>
            <person name="Goodwin L."/>
            <person name="Pitluck S."/>
            <person name="Saunders E."/>
            <person name="Brettin T."/>
            <person name="Detter J.C."/>
            <person name="Han C."/>
            <person name="Larimer F."/>
            <person name="Land M."/>
            <person name="Hauser L."/>
            <person name="Kyrpides N."/>
            <person name="Ovchinnikova G."/>
            <person name="Beliaev A.S."/>
            <person name="Richardson P."/>
        </authorList>
    </citation>
    <scope>NUCLEOTIDE SEQUENCE</scope>
    <source>
        <strain evidence="1">2CP-1</strain>
    </source>
</reference>
<dbReference type="Proteomes" id="UP000007089">
    <property type="component" value="Chromosome"/>
</dbReference>
<dbReference type="PIRSF" id="PIRSF037225">
    <property type="entry name" value="UCP037225"/>
    <property type="match status" value="1"/>
</dbReference>
<gene>
    <name evidence="1" type="ordered locus">A2cp1_4082</name>
</gene>
<dbReference type="KEGG" id="acp:A2cp1_4082"/>